<protein>
    <submittedName>
        <fullName evidence="4">Precorrin-6A reductase</fullName>
    </submittedName>
</protein>
<dbReference type="PANTHER" id="PTHR36925">
    <property type="entry name" value="COBALT-PRECORRIN-6A REDUCTASE"/>
    <property type="match status" value="1"/>
</dbReference>
<reference evidence="4 5" key="1">
    <citation type="submission" date="2013-04" db="EMBL/GenBank/DDBJ databases">
        <title>Shimia sp. 22II-S11-Z10 Genome Sequencing.</title>
        <authorList>
            <person name="Lai Q."/>
            <person name="Li G."/>
            <person name="Shao Z."/>
        </authorList>
    </citation>
    <scope>NUCLEOTIDE SEQUENCE [LARGE SCALE GENOMIC DNA]</scope>
    <source>
        <strain evidence="5">22II-S11-Z10</strain>
    </source>
</reference>
<evidence type="ECO:0000256" key="2">
    <source>
        <dbReference type="ARBA" id="ARBA00022573"/>
    </source>
</evidence>
<comment type="caution">
    <text evidence="4">The sequence shown here is derived from an EMBL/GenBank/DDBJ whole genome shotgun (WGS) entry which is preliminary data.</text>
</comment>
<comment type="pathway">
    <text evidence="1">Cofactor biosynthesis; adenosylcobalamin biosynthesis.</text>
</comment>
<evidence type="ECO:0000256" key="3">
    <source>
        <dbReference type="ARBA" id="ARBA00023002"/>
    </source>
</evidence>
<dbReference type="NCBIfam" id="NF005968">
    <property type="entry name" value="PRK08057.1-2"/>
    <property type="match status" value="1"/>
</dbReference>
<keyword evidence="3" id="KW-0560">Oxidoreductase</keyword>
<dbReference type="PANTHER" id="PTHR36925:SF1">
    <property type="entry name" value="COBALT-PRECORRIN-6A REDUCTASE"/>
    <property type="match status" value="1"/>
</dbReference>
<dbReference type="NCBIfam" id="TIGR00715">
    <property type="entry name" value="precor6x_red"/>
    <property type="match status" value="1"/>
</dbReference>
<evidence type="ECO:0000313" key="5">
    <source>
        <dbReference type="Proteomes" id="UP000024836"/>
    </source>
</evidence>
<keyword evidence="5" id="KW-1185">Reference proteome</keyword>
<dbReference type="InterPro" id="IPR003723">
    <property type="entry name" value="Precorrin-6x_reduct"/>
</dbReference>
<dbReference type="OrthoDB" id="5183775at2"/>
<dbReference type="PATRIC" id="fig|1461693.3.peg.2569"/>
<proteinExistence type="predicted"/>
<organism evidence="4 5">
    <name type="scientific">Actibacterium atlanticum</name>
    <dbReference type="NCBI Taxonomy" id="1461693"/>
    <lineage>
        <taxon>Bacteria</taxon>
        <taxon>Pseudomonadati</taxon>
        <taxon>Pseudomonadota</taxon>
        <taxon>Alphaproteobacteria</taxon>
        <taxon>Rhodobacterales</taxon>
        <taxon>Roseobacteraceae</taxon>
        <taxon>Actibacterium</taxon>
    </lineage>
</organism>
<name>A0A058ZJB2_9RHOB</name>
<dbReference type="PROSITE" id="PS51014">
    <property type="entry name" value="COBK_CBIJ"/>
    <property type="match status" value="1"/>
</dbReference>
<dbReference type="GO" id="GO:0016994">
    <property type="term" value="F:precorrin-6A reductase activity"/>
    <property type="evidence" value="ECO:0007669"/>
    <property type="project" value="InterPro"/>
</dbReference>
<gene>
    <name evidence="4" type="ORF">ATO10_12674</name>
</gene>
<keyword evidence="2" id="KW-0169">Cobalamin biosynthesis</keyword>
<dbReference type="EMBL" id="AQQY01000009">
    <property type="protein sequence ID" value="KCV81257.1"/>
    <property type="molecule type" value="Genomic_DNA"/>
</dbReference>
<dbReference type="RefSeq" id="WP_035252160.1">
    <property type="nucleotide sequence ID" value="NZ_AQQY01000009.1"/>
</dbReference>
<dbReference type="GO" id="GO:0009236">
    <property type="term" value="P:cobalamin biosynthetic process"/>
    <property type="evidence" value="ECO:0007669"/>
    <property type="project" value="UniProtKB-UniPathway"/>
</dbReference>
<evidence type="ECO:0000256" key="1">
    <source>
        <dbReference type="ARBA" id="ARBA00004953"/>
    </source>
</evidence>
<dbReference type="Pfam" id="PF02571">
    <property type="entry name" value="CbiJ"/>
    <property type="match status" value="1"/>
</dbReference>
<dbReference type="Proteomes" id="UP000024836">
    <property type="component" value="Unassembled WGS sequence"/>
</dbReference>
<dbReference type="STRING" id="1461693.ATO10_12674"/>
<accession>A0A058ZJB2</accession>
<dbReference type="eggNOG" id="COG2099">
    <property type="taxonomic scope" value="Bacteria"/>
</dbReference>
<dbReference type="UniPathway" id="UPA00148"/>
<sequence length="249" mass="26223">MPRILLLGGTTEASRLARALSEAGMNAVFSYAGVTKSPVAQPLATRVGGFGGVEGLKTYLTTEGITHVVDATHPFAAGMSTNAIAACAETDVDLCALERPAWRAEQGDIWTNVSDMTAAVQALPVDPKRVFLAIGKKNIADFAVQPQHHYLLRLVDAPDGVIPLPSYDAVVARGPFEVAQDTALLQDHRIDLIVAKNGGGKGARAKLDAARALGLPVILIDRPKVPARRVLPTVADVMAWLGHGADRGV</sequence>
<evidence type="ECO:0000313" key="4">
    <source>
        <dbReference type="EMBL" id="KCV81257.1"/>
    </source>
</evidence>
<dbReference type="AlphaFoldDB" id="A0A058ZJB2"/>